<gene>
    <name evidence="2" type="ORF">R3W88_012329</name>
</gene>
<dbReference type="EMBL" id="JAWPEI010000007">
    <property type="protein sequence ID" value="KAK4722096.1"/>
    <property type="molecule type" value="Genomic_DNA"/>
</dbReference>
<name>A0AAV9L8Q1_9SOLN</name>
<dbReference type="SUPFAM" id="SSF53098">
    <property type="entry name" value="Ribonuclease H-like"/>
    <property type="match status" value="1"/>
</dbReference>
<dbReference type="PANTHER" id="PTHR11697:SF230">
    <property type="entry name" value="ZINC FINGER, MYM DOMAIN CONTAINING 1"/>
    <property type="match status" value="1"/>
</dbReference>
<sequence>MRQFWFEGPYSKWLEYSVEKDSMYCLCCYLFKDDFFHGSTSEFYTKTGFRSWNRALEIFRKHVGDVNSIHDKCFNKMLDLSNHHQSIQVVIDKHSQKLKNEYRMRSEASIDVSRLLLQYGLPFRGHDESESSINQGFFLGLLRWHGDKHPDVGKVILENAPHNDTLTCPMIQKDIANAKETLKAIIGDLNGDYFGILVDESKDISHKEQMALVLRFVNKNGEVKTIYSLLFVHSLSPSKIRGQGYDGASNMKGEINGLKTLIMKDSPSAYYIHCFAHQLQLTLVAIAKKHLDVEDFFDHVSNVLNVVGGSFKHRDLLRDHHAKKLEQLFESSEVQKGQGLHQERGLHRPGDTRWGSHFKTLENFIIIFSSIVHVLEVIELEGSTSSDRKQAEYLLTKIKTFKFIFVLHLMLKVLAMSNELSMILQKKDQDIVNAVEFLNITKKRLQDMRENGWESLLDDVPSFCDVHDILIPKLDESYFPGKSKRKSSGVSYAHHLCVEVFFVVIDVQLQELNGRFDVVSSDLLLGMGSLNPVNSFFNFDKGKIMTLAKCYPSEFDDGKIRDLSYQLDTFIIHMRSGNPKFSNLQGIRDLAKALVEANLAETYSLVCLLVKLTFILPVATTTVERAFSSMKHIKNEVRNSIGNQYLNDCLVCYIERDVFINVSNDVIISSGSILKFINTSRSM</sequence>
<accession>A0AAV9L8Q1</accession>
<dbReference type="PANTHER" id="PTHR11697">
    <property type="entry name" value="GENERAL TRANSCRIPTION FACTOR 2-RELATED ZINC FINGER PROTEIN"/>
    <property type="match status" value="1"/>
</dbReference>
<dbReference type="InterPro" id="IPR025398">
    <property type="entry name" value="DUF4371"/>
</dbReference>
<dbReference type="InterPro" id="IPR012337">
    <property type="entry name" value="RNaseH-like_sf"/>
</dbReference>
<dbReference type="InterPro" id="IPR055298">
    <property type="entry name" value="AtLOH3-like"/>
</dbReference>
<evidence type="ECO:0000313" key="3">
    <source>
        <dbReference type="Proteomes" id="UP001311915"/>
    </source>
</evidence>
<dbReference type="Pfam" id="PF14291">
    <property type="entry name" value="DUF4371"/>
    <property type="match status" value="1"/>
</dbReference>
<evidence type="ECO:0000313" key="2">
    <source>
        <dbReference type="EMBL" id="KAK4722096.1"/>
    </source>
</evidence>
<evidence type="ECO:0000259" key="1">
    <source>
        <dbReference type="SMART" id="SM00597"/>
    </source>
</evidence>
<dbReference type="AlphaFoldDB" id="A0AAV9L8Q1"/>
<keyword evidence="3" id="KW-1185">Reference proteome</keyword>
<dbReference type="SMART" id="SM00597">
    <property type="entry name" value="ZnF_TTF"/>
    <property type="match status" value="1"/>
</dbReference>
<dbReference type="InterPro" id="IPR006580">
    <property type="entry name" value="Znf_TTF"/>
</dbReference>
<proteinExistence type="predicted"/>
<comment type="caution">
    <text evidence="2">The sequence shown here is derived from an EMBL/GenBank/DDBJ whole genome shotgun (WGS) entry which is preliminary data.</text>
</comment>
<dbReference type="Proteomes" id="UP001311915">
    <property type="component" value="Unassembled WGS sequence"/>
</dbReference>
<protein>
    <recommendedName>
        <fullName evidence="1">TTF-type domain-containing protein</fullName>
    </recommendedName>
</protein>
<reference evidence="2 3" key="1">
    <citation type="submission" date="2023-10" db="EMBL/GenBank/DDBJ databases">
        <title>Genome-Wide Identification Analysis in wild type Solanum Pinnatisectum Reveals Some Genes Defensing Phytophthora Infestans.</title>
        <authorList>
            <person name="Sun C."/>
        </authorList>
    </citation>
    <scope>NUCLEOTIDE SEQUENCE [LARGE SCALE GENOMIC DNA]</scope>
    <source>
        <strain evidence="2">LQN</strain>
        <tissue evidence="2">Leaf</tissue>
    </source>
</reference>
<feature type="domain" description="TTF-type" evidence="1">
    <location>
        <begin position="1"/>
        <end position="89"/>
    </location>
</feature>
<organism evidence="2 3">
    <name type="scientific">Solanum pinnatisectum</name>
    <name type="common">tansyleaf nightshade</name>
    <dbReference type="NCBI Taxonomy" id="50273"/>
    <lineage>
        <taxon>Eukaryota</taxon>
        <taxon>Viridiplantae</taxon>
        <taxon>Streptophyta</taxon>
        <taxon>Embryophyta</taxon>
        <taxon>Tracheophyta</taxon>
        <taxon>Spermatophyta</taxon>
        <taxon>Magnoliopsida</taxon>
        <taxon>eudicotyledons</taxon>
        <taxon>Gunneridae</taxon>
        <taxon>Pentapetalae</taxon>
        <taxon>asterids</taxon>
        <taxon>lamiids</taxon>
        <taxon>Solanales</taxon>
        <taxon>Solanaceae</taxon>
        <taxon>Solanoideae</taxon>
        <taxon>Solaneae</taxon>
        <taxon>Solanum</taxon>
    </lineage>
</organism>